<keyword evidence="2" id="KW-1185">Reference proteome</keyword>
<protein>
    <submittedName>
        <fullName evidence="1">Uncharacterized protein</fullName>
    </submittedName>
</protein>
<organism evidence="1 2">
    <name type="scientific">Pontibacter ummariensis</name>
    <dbReference type="NCBI Taxonomy" id="1610492"/>
    <lineage>
        <taxon>Bacteria</taxon>
        <taxon>Pseudomonadati</taxon>
        <taxon>Bacteroidota</taxon>
        <taxon>Cytophagia</taxon>
        <taxon>Cytophagales</taxon>
        <taxon>Hymenobacteraceae</taxon>
        <taxon>Pontibacter</taxon>
    </lineage>
</organism>
<gene>
    <name evidence="1" type="ORF">SAMN06296052_113109</name>
</gene>
<dbReference type="RefSeq" id="WP_181193732.1">
    <property type="nucleotide sequence ID" value="NZ_PVZE01000013.1"/>
</dbReference>
<dbReference type="EMBL" id="FZOQ01000013">
    <property type="protein sequence ID" value="SNS79641.1"/>
    <property type="molecule type" value="Genomic_DNA"/>
</dbReference>
<dbReference type="AlphaFoldDB" id="A0A239HER9"/>
<evidence type="ECO:0000313" key="1">
    <source>
        <dbReference type="EMBL" id="SNS79641.1"/>
    </source>
</evidence>
<evidence type="ECO:0000313" key="2">
    <source>
        <dbReference type="Proteomes" id="UP000198432"/>
    </source>
</evidence>
<dbReference type="Proteomes" id="UP000198432">
    <property type="component" value="Unassembled WGS sequence"/>
</dbReference>
<reference evidence="2" key="1">
    <citation type="submission" date="2017-06" db="EMBL/GenBank/DDBJ databases">
        <authorList>
            <person name="Varghese N."/>
            <person name="Submissions S."/>
        </authorList>
    </citation>
    <scope>NUCLEOTIDE SEQUENCE [LARGE SCALE GENOMIC DNA]</scope>
    <source>
        <strain evidence="2">NKM1</strain>
    </source>
</reference>
<name>A0A239HER9_9BACT</name>
<sequence>MLEYVKMILMKVSFDETLFEKELKKGLNVLEGDEKLQLAQWCDESFPQRRFSFTLN</sequence>
<proteinExistence type="predicted"/>
<accession>A0A239HER9</accession>